<dbReference type="EMBL" id="JAUTXT010000013">
    <property type="protein sequence ID" value="KAK3675701.1"/>
    <property type="molecule type" value="Genomic_DNA"/>
</dbReference>
<accession>A0AAE1C2K2</accession>
<evidence type="ECO:0000313" key="7">
    <source>
        <dbReference type="Proteomes" id="UP001274830"/>
    </source>
</evidence>
<dbReference type="PANTHER" id="PTHR33337">
    <property type="entry name" value="GFA DOMAIN-CONTAINING PROTEIN"/>
    <property type="match status" value="1"/>
</dbReference>
<dbReference type="PANTHER" id="PTHR33337:SF43">
    <property type="entry name" value="CENP-V_GFA DOMAIN-CONTAINING PROTEIN"/>
    <property type="match status" value="1"/>
</dbReference>
<dbReference type="Proteomes" id="UP001274830">
    <property type="component" value="Unassembled WGS sequence"/>
</dbReference>
<protein>
    <recommendedName>
        <fullName evidence="5">CENP-V/GFA domain-containing protein</fullName>
    </recommendedName>
</protein>
<dbReference type="GO" id="GO:0016846">
    <property type="term" value="F:carbon-sulfur lyase activity"/>
    <property type="evidence" value="ECO:0007669"/>
    <property type="project" value="InterPro"/>
</dbReference>
<keyword evidence="4" id="KW-0456">Lyase</keyword>
<comment type="similarity">
    <text evidence="1">Belongs to the Gfa family.</text>
</comment>
<dbReference type="SUPFAM" id="SSF51316">
    <property type="entry name" value="Mss4-like"/>
    <property type="match status" value="1"/>
</dbReference>
<keyword evidence="3" id="KW-0862">Zinc</keyword>
<gene>
    <name evidence="6" type="ORF">LTR78_004342</name>
</gene>
<dbReference type="PROSITE" id="PS51891">
    <property type="entry name" value="CENP_V_GFA"/>
    <property type="match status" value="1"/>
</dbReference>
<dbReference type="InterPro" id="IPR011057">
    <property type="entry name" value="Mss4-like_sf"/>
</dbReference>
<dbReference type="Gene3D" id="3.90.1590.10">
    <property type="entry name" value="glutathione-dependent formaldehyde- activating enzyme (gfa)"/>
    <property type="match status" value="1"/>
</dbReference>
<reference evidence="6" key="1">
    <citation type="submission" date="2023-07" db="EMBL/GenBank/DDBJ databases">
        <title>Black Yeasts Isolated from many extreme environments.</title>
        <authorList>
            <person name="Coleine C."/>
            <person name="Stajich J.E."/>
            <person name="Selbmann L."/>
        </authorList>
    </citation>
    <scope>NUCLEOTIDE SEQUENCE</scope>
    <source>
        <strain evidence="6">CCFEE 5485</strain>
    </source>
</reference>
<evidence type="ECO:0000256" key="4">
    <source>
        <dbReference type="ARBA" id="ARBA00023239"/>
    </source>
</evidence>
<evidence type="ECO:0000256" key="2">
    <source>
        <dbReference type="ARBA" id="ARBA00022723"/>
    </source>
</evidence>
<keyword evidence="7" id="KW-1185">Reference proteome</keyword>
<evidence type="ECO:0000259" key="5">
    <source>
        <dbReference type="PROSITE" id="PS51891"/>
    </source>
</evidence>
<organism evidence="6 7">
    <name type="scientific">Recurvomyces mirabilis</name>
    <dbReference type="NCBI Taxonomy" id="574656"/>
    <lineage>
        <taxon>Eukaryota</taxon>
        <taxon>Fungi</taxon>
        <taxon>Dikarya</taxon>
        <taxon>Ascomycota</taxon>
        <taxon>Pezizomycotina</taxon>
        <taxon>Dothideomycetes</taxon>
        <taxon>Dothideomycetidae</taxon>
        <taxon>Mycosphaerellales</taxon>
        <taxon>Teratosphaeriaceae</taxon>
        <taxon>Recurvomyces</taxon>
    </lineage>
</organism>
<dbReference type="InterPro" id="IPR006913">
    <property type="entry name" value="CENP-V/GFA"/>
</dbReference>
<dbReference type="Pfam" id="PF04828">
    <property type="entry name" value="GFA"/>
    <property type="match status" value="1"/>
</dbReference>
<feature type="domain" description="CENP-V/GFA" evidence="5">
    <location>
        <begin position="20"/>
        <end position="153"/>
    </location>
</feature>
<evidence type="ECO:0000313" key="6">
    <source>
        <dbReference type="EMBL" id="KAK3675701.1"/>
    </source>
</evidence>
<evidence type="ECO:0000256" key="3">
    <source>
        <dbReference type="ARBA" id="ARBA00022833"/>
    </source>
</evidence>
<comment type="caution">
    <text evidence="6">The sequence shown here is derived from an EMBL/GenBank/DDBJ whole genome shotgun (WGS) entry which is preliminary data.</text>
</comment>
<evidence type="ECO:0000256" key="1">
    <source>
        <dbReference type="ARBA" id="ARBA00005495"/>
    </source>
</evidence>
<dbReference type="AlphaFoldDB" id="A0AAE1C2K2"/>
<name>A0AAE1C2K2_9PEZI</name>
<sequence>MPGLTGDPNQHDASKFSDSISGSCLCGSITVTITDPELFSKPRGHLCHCSNCRKVAGSFVSSNLLIEAEKVKIDDRDGTLTTYEDRATGSGNPVYRFFCSKDGNPIKSETQAYPGKVVVKMGMMPRIPQPEMESFGLHKHAWQGKHKDMQTYKIRFAGPDKELLE</sequence>
<keyword evidence="2" id="KW-0479">Metal-binding</keyword>
<proteinExistence type="inferred from homology"/>
<dbReference type="GO" id="GO:0046872">
    <property type="term" value="F:metal ion binding"/>
    <property type="evidence" value="ECO:0007669"/>
    <property type="project" value="UniProtKB-KW"/>
</dbReference>